<protein>
    <recommendedName>
        <fullName evidence="5">Insulin-like domain-containing protein</fullName>
    </recommendedName>
</protein>
<evidence type="ECO:0000313" key="6">
    <source>
        <dbReference type="Ensembl" id="ENSGWIP00000015446.1"/>
    </source>
</evidence>
<accession>A0A8C5E4R1</accession>
<dbReference type="GO" id="GO:0048009">
    <property type="term" value="P:insulin-like growth factor receptor signaling pathway"/>
    <property type="evidence" value="ECO:0007669"/>
    <property type="project" value="TreeGrafter"/>
</dbReference>
<keyword evidence="4" id="KW-0732">Signal</keyword>
<dbReference type="GO" id="GO:0051897">
    <property type="term" value="P:positive regulation of phosphatidylinositol 3-kinase/protein kinase B signal transduction"/>
    <property type="evidence" value="ECO:0007669"/>
    <property type="project" value="TreeGrafter"/>
</dbReference>
<dbReference type="GO" id="GO:0008283">
    <property type="term" value="P:cell population proliferation"/>
    <property type="evidence" value="ECO:0007669"/>
    <property type="project" value="TreeGrafter"/>
</dbReference>
<keyword evidence="2" id="KW-1015">Disulfide bond</keyword>
<dbReference type="InterPro" id="IPR036438">
    <property type="entry name" value="Insulin-like_sf"/>
</dbReference>
<dbReference type="GO" id="GO:0005179">
    <property type="term" value="F:hormone activity"/>
    <property type="evidence" value="ECO:0007669"/>
    <property type="project" value="InterPro"/>
</dbReference>
<feature type="compositionally biased region" description="Basic residues" evidence="3">
    <location>
        <begin position="145"/>
        <end position="170"/>
    </location>
</feature>
<name>A0A8C5E4R1_GOUWI</name>
<reference evidence="6" key="2">
    <citation type="submission" date="2025-08" db="UniProtKB">
        <authorList>
            <consortium name="Ensembl"/>
        </authorList>
    </citation>
    <scope>IDENTIFICATION</scope>
</reference>
<feature type="chain" id="PRO_5034754091" description="Insulin-like domain-containing protein" evidence="4">
    <location>
        <begin position="26"/>
        <end position="180"/>
    </location>
</feature>
<dbReference type="SUPFAM" id="SSF56994">
    <property type="entry name" value="Insulin-like"/>
    <property type="match status" value="1"/>
</dbReference>
<dbReference type="Ensembl" id="ENSGWIT00000017068.1">
    <property type="protein sequence ID" value="ENSGWIP00000015446.1"/>
    <property type="gene ID" value="ENSGWIG00000008663.1"/>
</dbReference>
<reference evidence="6" key="3">
    <citation type="submission" date="2025-09" db="UniProtKB">
        <authorList>
            <consortium name="Ensembl"/>
        </authorList>
    </citation>
    <scope>IDENTIFICATION</scope>
</reference>
<dbReference type="AlphaFoldDB" id="A0A8C5E4R1"/>
<reference evidence="6" key="1">
    <citation type="submission" date="2020-06" db="EMBL/GenBank/DDBJ databases">
        <authorList>
            <consortium name="Wellcome Sanger Institute Data Sharing"/>
        </authorList>
    </citation>
    <scope>NUCLEOTIDE SEQUENCE [LARGE SCALE GENOMIC DNA]</scope>
</reference>
<comment type="similarity">
    <text evidence="1">Belongs to the insulin family.</text>
</comment>
<dbReference type="Gene3D" id="1.10.100.10">
    <property type="entry name" value="Insulin-like"/>
    <property type="match status" value="1"/>
</dbReference>
<dbReference type="InterPro" id="IPR016179">
    <property type="entry name" value="Insulin-like"/>
</dbReference>
<proteinExistence type="inferred from homology"/>
<feature type="domain" description="Insulin-like" evidence="5">
    <location>
        <begin position="35"/>
        <end position="93"/>
    </location>
</feature>
<dbReference type="GO" id="GO:0043066">
    <property type="term" value="P:negative regulation of apoptotic process"/>
    <property type="evidence" value="ECO:0007669"/>
    <property type="project" value="TreeGrafter"/>
</dbReference>
<dbReference type="GO" id="GO:0005159">
    <property type="term" value="F:insulin-like growth factor receptor binding"/>
    <property type="evidence" value="ECO:0007669"/>
    <property type="project" value="TreeGrafter"/>
</dbReference>
<organism evidence="6 7">
    <name type="scientific">Gouania willdenowi</name>
    <name type="common">Blunt-snouted clingfish</name>
    <name type="synonym">Lepadogaster willdenowi</name>
    <dbReference type="NCBI Taxonomy" id="441366"/>
    <lineage>
        <taxon>Eukaryota</taxon>
        <taxon>Metazoa</taxon>
        <taxon>Chordata</taxon>
        <taxon>Craniata</taxon>
        <taxon>Vertebrata</taxon>
        <taxon>Euteleostomi</taxon>
        <taxon>Actinopterygii</taxon>
        <taxon>Neopterygii</taxon>
        <taxon>Teleostei</taxon>
        <taxon>Neoteleostei</taxon>
        <taxon>Acanthomorphata</taxon>
        <taxon>Ovalentaria</taxon>
        <taxon>Blenniimorphae</taxon>
        <taxon>Blenniiformes</taxon>
        <taxon>Gobiesocoidei</taxon>
        <taxon>Gobiesocidae</taxon>
        <taxon>Gobiesocinae</taxon>
        <taxon>Gouania</taxon>
    </lineage>
</organism>
<evidence type="ECO:0000256" key="2">
    <source>
        <dbReference type="ARBA" id="ARBA00023157"/>
    </source>
</evidence>
<evidence type="ECO:0000256" key="4">
    <source>
        <dbReference type="SAM" id="SignalP"/>
    </source>
</evidence>
<sequence>CNFLCCPFLALCGRMWMLYISMCLAGWTLSSEAARLRCGSDLLSDLQFVCGERGIYLGKGSWSGYGPRPRGKGIVDKCCRSGGCDLQHLEMYCAEPKFPEAMTVSSTTSRPHTPTPGDMFEAVFQKRLLEHLGPPDSPQREEYRKKKSAQPKRKNKSSTAYKRTRRKPTKQPRSALQSPF</sequence>
<dbReference type="PANTHER" id="PTHR46845">
    <property type="entry name" value="INSULIN-LIKE GROWTH FACTOR I"/>
    <property type="match status" value="1"/>
</dbReference>
<dbReference type="GO" id="GO:0008284">
    <property type="term" value="P:positive regulation of cell population proliferation"/>
    <property type="evidence" value="ECO:0007669"/>
    <property type="project" value="TreeGrafter"/>
</dbReference>
<dbReference type="PANTHER" id="PTHR46845:SF2">
    <property type="entry name" value="INSULIN-LIKE GROWTH FACTOR 3"/>
    <property type="match status" value="1"/>
</dbReference>
<feature type="region of interest" description="Disordered" evidence="3">
    <location>
        <begin position="131"/>
        <end position="180"/>
    </location>
</feature>
<evidence type="ECO:0000313" key="7">
    <source>
        <dbReference type="Proteomes" id="UP000694680"/>
    </source>
</evidence>
<evidence type="ECO:0000256" key="1">
    <source>
        <dbReference type="ARBA" id="ARBA00009034"/>
    </source>
</evidence>
<dbReference type="SMART" id="SM00078">
    <property type="entry name" value="IlGF"/>
    <property type="match status" value="1"/>
</dbReference>
<keyword evidence="7" id="KW-1185">Reference proteome</keyword>
<evidence type="ECO:0000256" key="3">
    <source>
        <dbReference type="SAM" id="MobiDB-lite"/>
    </source>
</evidence>
<dbReference type="Proteomes" id="UP000694680">
    <property type="component" value="Chromosome 7"/>
</dbReference>
<feature type="signal peptide" evidence="4">
    <location>
        <begin position="1"/>
        <end position="25"/>
    </location>
</feature>
<dbReference type="GO" id="GO:0005615">
    <property type="term" value="C:extracellular space"/>
    <property type="evidence" value="ECO:0007669"/>
    <property type="project" value="TreeGrafter"/>
</dbReference>
<evidence type="ECO:0000259" key="5">
    <source>
        <dbReference type="SMART" id="SM00078"/>
    </source>
</evidence>